<keyword evidence="2" id="KW-1003">Cell membrane</keyword>
<dbReference type="PANTHER" id="PTHR30509:SF27">
    <property type="entry name" value="UPF0421 PROTEIN YGAE"/>
    <property type="match status" value="1"/>
</dbReference>
<dbReference type="RefSeq" id="WP_136379433.1">
    <property type="nucleotide sequence ID" value="NZ_SLUB01000013.1"/>
</dbReference>
<dbReference type="AlphaFoldDB" id="A0A4S3PU15"/>
<feature type="transmembrane region" description="Helical" evidence="6">
    <location>
        <begin position="120"/>
        <end position="142"/>
    </location>
</feature>
<comment type="caution">
    <text evidence="7">The sequence shown here is derived from an EMBL/GenBank/DDBJ whole genome shotgun (WGS) entry which is preliminary data.</text>
</comment>
<dbReference type="STRING" id="1033734.GCA_000285535_02816"/>
<name>A0A4S3PU15_9BACI</name>
<dbReference type="OrthoDB" id="1653617at2"/>
<dbReference type="PANTHER" id="PTHR30509">
    <property type="entry name" value="P-HYDROXYBENZOIC ACID EFFLUX PUMP SUBUNIT-RELATED"/>
    <property type="match status" value="1"/>
</dbReference>
<evidence type="ECO:0000313" key="7">
    <source>
        <dbReference type="EMBL" id="THE12865.1"/>
    </source>
</evidence>
<dbReference type="GO" id="GO:0005886">
    <property type="term" value="C:plasma membrane"/>
    <property type="evidence" value="ECO:0007669"/>
    <property type="project" value="UniProtKB-SubCell"/>
</dbReference>
<gene>
    <name evidence="7" type="ORF">E1I69_09805</name>
</gene>
<keyword evidence="4 6" id="KW-1133">Transmembrane helix</keyword>
<dbReference type="Pfam" id="PF06081">
    <property type="entry name" value="ArAE_1"/>
    <property type="match status" value="1"/>
</dbReference>
<evidence type="ECO:0000256" key="5">
    <source>
        <dbReference type="ARBA" id="ARBA00023136"/>
    </source>
</evidence>
<dbReference type="InterPro" id="IPR010343">
    <property type="entry name" value="ArAE_1"/>
</dbReference>
<evidence type="ECO:0000256" key="3">
    <source>
        <dbReference type="ARBA" id="ARBA00022692"/>
    </source>
</evidence>
<feature type="transmembrane region" description="Helical" evidence="6">
    <location>
        <begin position="63"/>
        <end position="91"/>
    </location>
</feature>
<evidence type="ECO:0000313" key="8">
    <source>
        <dbReference type="Proteomes" id="UP000306477"/>
    </source>
</evidence>
<evidence type="ECO:0000256" key="2">
    <source>
        <dbReference type="ARBA" id="ARBA00022475"/>
    </source>
</evidence>
<sequence length="359" mass="41564">MKFGARMLKTGIAITLALMLAKLLELPSPVFAGIAAVFAIQPSIYRSYLTVIEQVQANVIGAIFAVLFGLYFGNNAFIIGLTVVLVIAINLRFKMEKTISVAIVTVIAIMESPSEQFVQFASLRFLSILLGILSAFVVNLVFLPPKYEKKLYDAIVEQCEEIFKWVRVSTRHASEYNTLKDDIDKIKENIIQIDQLFLLYKEERNYFKKVEYEKSRKLVLFRQMITCTNRALDTLKKLHRHENELQELPIPFQQLFVKEIDDLLHFHEQILLKFVGKVKVQAPDELMEDFSFDRKKVIDTLFAQHRPGDEEHEEAWYHLMTLVSAIFEYSEQLERLDTLVDSFQSFHNEVIVEEANKNS</sequence>
<dbReference type="Proteomes" id="UP000306477">
    <property type="component" value="Unassembled WGS sequence"/>
</dbReference>
<evidence type="ECO:0000256" key="1">
    <source>
        <dbReference type="ARBA" id="ARBA00004651"/>
    </source>
</evidence>
<organism evidence="7 8">
    <name type="scientific">Bacillus timonensis</name>
    <dbReference type="NCBI Taxonomy" id="1033734"/>
    <lineage>
        <taxon>Bacteria</taxon>
        <taxon>Bacillati</taxon>
        <taxon>Bacillota</taxon>
        <taxon>Bacilli</taxon>
        <taxon>Bacillales</taxon>
        <taxon>Bacillaceae</taxon>
        <taxon>Bacillus</taxon>
    </lineage>
</organism>
<evidence type="ECO:0000256" key="4">
    <source>
        <dbReference type="ARBA" id="ARBA00022989"/>
    </source>
</evidence>
<comment type="subcellular location">
    <subcellularLocation>
        <location evidence="1">Cell membrane</location>
        <topology evidence="1">Multi-pass membrane protein</topology>
    </subcellularLocation>
</comment>
<keyword evidence="5 6" id="KW-0472">Membrane</keyword>
<evidence type="ECO:0000256" key="6">
    <source>
        <dbReference type="SAM" id="Phobius"/>
    </source>
</evidence>
<reference evidence="7 8" key="1">
    <citation type="journal article" date="2019" name="Indoor Air">
        <title>Impacts of indoor surface finishes on bacterial viability.</title>
        <authorList>
            <person name="Hu J."/>
            <person name="Maamar S.B."/>
            <person name="Glawe A.J."/>
            <person name="Gottel N."/>
            <person name="Gilbert J.A."/>
            <person name="Hartmann E.M."/>
        </authorList>
    </citation>
    <scope>NUCLEOTIDE SEQUENCE [LARGE SCALE GENOMIC DNA]</scope>
    <source>
        <strain evidence="7 8">AF060A6</strain>
    </source>
</reference>
<proteinExistence type="predicted"/>
<dbReference type="EMBL" id="SLUB01000013">
    <property type="protein sequence ID" value="THE12865.1"/>
    <property type="molecule type" value="Genomic_DNA"/>
</dbReference>
<accession>A0A4S3PU15</accession>
<keyword evidence="3 6" id="KW-0812">Transmembrane</keyword>
<keyword evidence="8" id="KW-1185">Reference proteome</keyword>
<protein>
    <submittedName>
        <fullName evidence="7">Aromatic acid exporter family protein</fullName>
    </submittedName>
</protein>